<dbReference type="Proteomes" id="UP000620147">
    <property type="component" value="Unassembled WGS sequence"/>
</dbReference>
<comment type="caution">
    <text evidence="2">The sequence shown here is derived from an EMBL/GenBank/DDBJ whole genome shotgun (WGS) entry which is preliminary data.</text>
</comment>
<dbReference type="InterPro" id="IPR003033">
    <property type="entry name" value="SCP2_sterol-bd_dom"/>
</dbReference>
<evidence type="ECO:0000313" key="3">
    <source>
        <dbReference type="Proteomes" id="UP000620147"/>
    </source>
</evidence>
<organism evidence="2 3">
    <name type="scientific">Butyricicoccus faecihominis</name>
    <dbReference type="NCBI Taxonomy" id="1712515"/>
    <lineage>
        <taxon>Bacteria</taxon>
        <taxon>Bacillati</taxon>
        <taxon>Bacillota</taxon>
        <taxon>Clostridia</taxon>
        <taxon>Eubacteriales</taxon>
        <taxon>Butyricicoccaceae</taxon>
        <taxon>Butyricicoccus</taxon>
    </lineage>
</organism>
<sequence>MDIDQLIGKFYNRLKKADIAGTEGKVAVQFNLTGKITGVFYIEILNGNVSVMPYEYIDHDAIVSGSMTNLEKMLTGKLVPQVAIAEGKIKVEGNVDKVMLLAELMKK</sequence>
<dbReference type="Gene3D" id="3.30.1050.10">
    <property type="entry name" value="SCP2 sterol-binding domain"/>
    <property type="match status" value="1"/>
</dbReference>
<feature type="domain" description="SCP2" evidence="1">
    <location>
        <begin position="13"/>
        <end position="106"/>
    </location>
</feature>
<name>A0ABQ1E1W1_9FIRM</name>
<dbReference type="Pfam" id="PF02036">
    <property type="entry name" value="SCP2"/>
    <property type="match status" value="1"/>
</dbReference>
<protein>
    <recommendedName>
        <fullName evidence="1">SCP2 domain-containing protein</fullName>
    </recommendedName>
</protein>
<dbReference type="EMBL" id="BLYJ01000030">
    <property type="protein sequence ID" value="GFO88955.1"/>
    <property type="molecule type" value="Genomic_DNA"/>
</dbReference>
<evidence type="ECO:0000259" key="1">
    <source>
        <dbReference type="Pfam" id="PF02036"/>
    </source>
</evidence>
<proteinExistence type="predicted"/>
<dbReference type="SUPFAM" id="SSF55718">
    <property type="entry name" value="SCP-like"/>
    <property type="match status" value="1"/>
</dbReference>
<dbReference type="InterPro" id="IPR036527">
    <property type="entry name" value="SCP2_sterol-bd_dom_sf"/>
</dbReference>
<keyword evidence="3" id="KW-1185">Reference proteome</keyword>
<evidence type="ECO:0000313" key="2">
    <source>
        <dbReference type="EMBL" id="GFO88955.1"/>
    </source>
</evidence>
<reference evidence="2 3" key="1">
    <citation type="submission" date="2020-06" db="EMBL/GenBank/DDBJ databases">
        <title>Characterization of fructooligosaccharide metabolism and fructooligosaccharide-degrading enzymes in human commensal butyrate producers.</title>
        <authorList>
            <person name="Tanno H."/>
            <person name="Fujii T."/>
            <person name="Hirano K."/>
            <person name="Maeno S."/>
            <person name="Tonozuka T."/>
            <person name="Sakamoto M."/>
            <person name="Ohkuma M."/>
            <person name="Tochio T."/>
            <person name="Endo A."/>
        </authorList>
    </citation>
    <scope>NUCLEOTIDE SEQUENCE [LARGE SCALE GENOMIC DNA]</scope>
    <source>
        <strain evidence="2 3">JCM 31056</strain>
    </source>
</reference>
<dbReference type="RefSeq" id="WP_110436606.1">
    <property type="nucleotide sequence ID" value="NZ_BLYJ01000030.1"/>
</dbReference>
<gene>
    <name evidence="2" type="ORF">BUFA31_21190</name>
</gene>
<accession>A0ABQ1E1W1</accession>